<sequence>MDDQTLSFHFSPLFIAAMGMMSVTIVLIVYYCVSVGWHNRRLPLITLQHGQLFPPQNQGPTGLDNSFIQLIPAYTVTKDEASVAGDDNTCAVCLGEFKEGEEVRRLPECLHLFHVLCIDRWLYSHSSCPLCRTDMTPPPPLPQGIPADS</sequence>
<evidence type="ECO:0000313" key="2">
    <source>
        <dbReference type="Proteomes" id="UP001234297"/>
    </source>
</evidence>
<dbReference type="EMBL" id="CM056817">
    <property type="protein sequence ID" value="KAJ8620775.1"/>
    <property type="molecule type" value="Genomic_DNA"/>
</dbReference>
<proteinExistence type="predicted"/>
<reference evidence="1 2" key="1">
    <citation type="journal article" date="2022" name="Hortic Res">
        <title>A haplotype resolved chromosomal level avocado genome allows analysis of novel avocado genes.</title>
        <authorList>
            <person name="Nath O."/>
            <person name="Fletcher S.J."/>
            <person name="Hayward A."/>
            <person name="Shaw L.M."/>
            <person name="Masouleh A.K."/>
            <person name="Furtado A."/>
            <person name="Henry R.J."/>
            <person name="Mitter N."/>
        </authorList>
    </citation>
    <scope>NUCLEOTIDE SEQUENCE [LARGE SCALE GENOMIC DNA]</scope>
    <source>
        <strain evidence="2">cv. Hass</strain>
    </source>
</reference>
<keyword evidence="2" id="KW-1185">Reference proteome</keyword>
<gene>
    <name evidence="1" type="ORF">MRB53_029304</name>
</gene>
<dbReference type="Proteomes" id="UP001234297">
    <property type="component" value="Chromosome 9"/>
</dbReference>
<name>A0ACC2KI18_PERAE</name>
<comment type="caution">
    <text evidence="1">The sequence shown here is derived from an EMBL/GenBank/DDBJ whole genome shotgun (WGS) entry which is preliminary data.</text>
</comment>
<protein>
    <submittedName>
        <fullName evidence="1">Uncharacterized protein</fullName>
    </submittedName>
</protein>
<evidence type="ECO:0000313" key="1">
    <source>
        <dbReference type="EMBL" id="KAJ8620775.1"/>
    </source>
</evidence>
<organism evidence="1 2">
    <name type="scientific">Persea americana</name>
    <name type="common">Avocado</name>
    <dbReference type="NCBI Taxonomy" id="3435"/>
    <lineage>
        <taxon>Eukaryota</taxon>
        <taxon>Viridiplantae</taxon>
        <taxon>Streptophyta</taxon>
        <taxon>Embryophyta</taxon>
        <taxon>Tracheophyta</taxon>
        <taxon>Spermatophyta</taxon>
        <taxon>Magnoliopsida</taxon>
        <taxon>Magnoliidae</taxon>
        <taxon>Laurales</taxon>
        <taxon>Lauraceae</taxon>
        <taxon>Persea</taxon>
    </lineage>
</organism>
<accession>A0ACC2KI18</accession>